<dbReference type="AlphaFoldDB" id="A0A8J2LFQ5"/>
<protein>
    <submittedName>
        <fullName evidence="2">Uncharacterized protein</fullName>
    </submittedName>
</protein>
<dbReference type="Proteomes" id="UP000708208">
    <property type="component" value="Unassembled WGS sequence"/>
</dbReference>
<proteinExistence type="predicted"/>
<evidence type="ECO:0000256" key="1">
    <source>
        <dbReference type="SAM" id="MobiDB-lite"/>
    </source>
</evidence>
<reference evidence="2" key="1">
    <citation type="submission" date="2021-06" db="EMBL/GenBank/DDBJ databases">
        <authorList>
            <person name="Hodson N. C."/>
            <person name="Mongue J. A."/>
            <person name="Jaron S. K."/>
        </authorList>
    </citation>
    <scope>NUCLEOTIDE SEQUENCE</scope>
</reference>
<organism evidence="2 3">
    <name type="scientific">Allacma fusca</name>
    <dbReference type="NCBI Taxonomy" id="39272"/>
    <lineage>
        <taxon>Eukaryota</taxon>
        <taxon>Metazoa</taxon>
        <taxon>Ecdysozoa</taxon>
        <taxon>Arthropoda</taxon>
        <taxon>Hexapoda</taxon>
        <taxon>Collembola</taxon>
        <taxon>Symphypleona</taxon>
        <taxon>Sminthuridae</taxon>
        <taxon>Allacma</taxon>
    </lineage>
</organism>
<evidence type="ECO:0000313" key="3">
    <source>
        <dbReference type="Proteomes" id="UP000708208"/>
    </source>
</evidence>
<feature type="region of interest" description="Disordered" evidence="1">
    <location>
        <begin position="89"/>
        <end position="113"/>
    </location>
</feature>
<feature type="compositionally biased region" description="Basic and acidic residues" evidence="1">
    <location>
        <begin position="97"/>
        <end position="108"/>
    </location>
</feature>
<accession>A0A8J2LFQ5</accession>
<name>A0A8J2LFQ5_9HEXA</name>
<gene>
    <name evidence="2" type="ORF">AFUS01_LOCUS40732</name>
</gene>
<evidence type="ECO:0000313" key="2">
    <source>
        <dbReference type="EMBL" id="CAG7830966.1"/>
    </source>
</evidence>
<dbReference type="EMBL" id="CAJVCH010558277">
    <property type="protein sequence ID" value="CAG7830966.1"/>
    <property type="molecule type" value="Genomic_DNA"/>
</dbReference>
<keyword evidence="3" id="KW-1185">Reference proteome</keyword>
<comment type="caution">
    <text evidence="2">The sequence shown here is derived from an EMBL/GenBank/DDBJ whole genome shotgun (WGS) entry which is preliminary data.</text>
</comment>
<sequence length="156" mass="18005">MEWLCPKLDSQTFSQSSLKQVLRSLETETIICIYYLRSSPPCYKTSKRLEKQLRGKRLDKFEMKSTIDSTSKHHNPRHFTLPQVTRASHVDPGNFERSSRTNPVDRKRSWSGPNLSAIKSSTLRAVNYNLTDCSSSLRNPESFPQIAHHHLNSSMR</sequence>